<organism evidence="7 8">
    <name type="scientific">Methylophilales bacterium HTCC2181</name>
    <dbReference type="NCBI Taxonomy" id="383631"/>
    <lineage>
        <taxon>Bacteria</taxon>
        <taxon>Pseudomonadati</taxon>
        <taxon>Pseudomonadota</taxon>
        <taxon>Betaproteobacteria</taxon>
        <taxon>Nitrosomonadales</taxon>
        <taxon>OM43 clade</taxon>
    </lineage>
</organism>
<keyword evidence="3 6" id="KW-0564">Palmitate</keyword>
<evidence type="ECO:0000256" key="2">
    <source>
        <dbReference type="ARBA" id="ARBA00023136"/>
    </source>
</evidence>
<proteinExistence type="inferred from homology"/>
<dbReference type="InterPro" id="IPR007485">
    <property type="entry name" value="LPS_assembly_LptE"/>
</dbReference>
<dbReference type="Proteomes" id="UP000054262">
    <property type="component" value="Unassembled WGS sequence"/>
</dbReference>
<sequence>MNSSVRNNLFILFATLLLIACGFQLRGEIEANFNSITISGGSSDFGKQLSKRFKQSGVKVFPADGEMAIEILSDGLQKNILSLNSSGLVSEYELIYTVTYRVKNINSTEWSTPITLDLNRQYTFDNENIVAKELEEKRLVRGMKDELIRTMATQISLQKD</sequence>
<keyword evidence="4 6" id="KW-0998">Cell outer membrane</keyword>
<dbReference type="Gene3D" id="3.30.160.150">
    <property type="entry name" value="Lipoprotein like domain"/>
    <property type="match status" value="1"/>
</dbReference>
<dbReference type="GO" id="GO:1990351">
    <property type="term" value="C:transporter complex"/>
    <property type="evidence" value="ECO:0007669"/>
    <property type="project" value="TreeGrafter"/>
</dbReference>
<dbReference type="GO" id="GO:0009279">
    <property type="term" value="C:cell outer membrane"/>
    <property type="evidence" value="ECO:0007669"/>
    <property type="project" value="UniProtKB-SubCell"/>
</dbReference>
<keyword evidence="2 6" id="KW-0472">Membrane</keyword>
<comment type="subunit">
    <text evidence="6">Component of the lipopolysaccharide transport and assembly complex. Interacts with LptD.</text>
</comment>
<keyword evidence="8" id="KW-1185">Reference proteome</keyword>
<name>A0P7U5_9PROT</name>
<dbReference type="Pfam" id="PF04390">
    <property type="entry name" value="LptE"/>
    <property type="match status" value="1"/>
</dbReference>
<dbReference type="GO" id="GO:0015920">
    <property type="term" value="P:lipopolysaccharide transport"/>
    <property type="evidence" value="ECO:0007669"/>
    <property type="project" value="TreeGrafter"/>
</dbReference>
<protein>
    <recommendedName>
        <fullName evidence="6">LPS-assembly lipoprotein LptE</fullName>
    </recommendedName>
</protein>
<dbReference type="PANTHER" id="PTHR38098">
    <property type="entry name" value="LPS-ASSEMBLY LIPOPROTEIN LPTE"/>
    <property type="match status" value="1"/>
</dbReference>
<dbReference type="PROSITE" id="PS51257">
    <property type="entry name" value="PROKAR_LIPOPROTEIN"/>
    <property type="match status" value="1"/>
</dbReference>
<evidence type="ECO:0000256" key="6">
    <source>
        <dbReference type="HAMAP-Rule" id="MF_01186"/>
    </source>
</evidence>
<evidence type="ECO:0000313" key="7">
    <source>
        <dbReference type="EMBL" id="EAV47605.1"/>
    </source>
</evidence>
<dbReference type="AlphaFoldDB" id="A0P7U5"/>
<comment type="caution">
    <text evidence="7">The sequence shown here is derived from an EMBL/GenBank/DDBJ whole genome shotgun (WGS) entry which is preliminary data.</text>
</comment>
<evidence type="ECO:0000256" key="3">
    <source>
        <dbReference type="ARBA" id="ARBA00023139"/>
    </source>
</evidence>
<dbReference type="PANTHER" id="PTHR38098:SF1">
    <property type="entry name" value="LPS-ASSEMBLY LIPOPROTEIN LPTE"/>
    <property type="match status" value="1"/>
</dbReference>
<keyword evidence="5 6" id="KW-0449">Lipoprotein</keyword>
<evidence type="ECO:0000256" key="4">
    <source>
        <dbReference type="ARBA" id="ARBA00023237"/>
    </source>
</evidence>
<dbReference type="GO" id="GO:0043165">
    <property type="term" value="P:Gram-negative-bacterium-type cell outer membrane assembly"/>
    <property type="evidence" value="ECO:0007669"/>
    <property type="project" value="UniProtKB-UniRule"/>
</dbReference>
<evidence type="ECO:0000256" key="1">
    <source>
        <dbReference type="ARBA" id="ARBA00022729"/>
    </source>
</evidence>
<dbReference type="EMBL" id="AAUX01000001">
    <property type="protein sequence ID" value="EAV47605.1"/>
    <property type="molecule type" value="Genomic_DNA"/>
</dbReference>
<accession>A0P7U5</accession>
<gene>
    <name evidence="6" type="primary">lptE</name>
    <name evidence="7" type="ORF">MB2181_05990</name>
</gene>
<dbReference type="OrthoDB" id="5298094at2"/>
<reference evidence="7 8" key="1">
    <citation type="submission" date="2006-11" db="EMBL/GenBank/DDBJ databases">
        <authorList>
            <person name="Giovannoni S."/>
            <person name="Vergin K."/>
            <person name="Ferriera S."/>
            <person name="Johnson J."/>
            <person name="Kravitz S."/>
            <person name="Beeson K."/>
            <person name="Sutton G."/>
            <person name="Rogers Y.-H."/>
            <person name="Friedman R."/>
            <person name="Frazier M."/>
            <person name="Venter J.C."/>
        </authorList>
    </citation>
    <scope>NUCLEOTIDE SEQUENCE [LARGE SCALE GENOMIC DNA]</scope>
    <source>
        <strain evidence="7 8">HTCC2181</strain>
    </source>
</reference>
<keyword evidence="1 6" id="KW-0732">Signal</keyword>
<evidence type="ECO:0000313" key="8">
    <source>
        <dbReference type="Proteomes" id="UP000054262"/>
    </source>
</evidence>
<dbReference type="HAMAP" id="MF_01186">
    <property type="entry name" value="LPS_assembly_LptE"/>
    <property type="match status" value="1"/>
</dbReference>
<evidence type="ECO:0000256" key="5">
    <source>
        <dbReference type="ARBA" id="ARBA00023288"/>
    </source>
</evidence>
<comment type="subcellular location">
    <subcellularLocation>
        <location evidence="6">Cell outer membrane</location>
        <topology evidence="6">Lipid-anchor</topology>
    </subcellularLocation>
</comment>
<dbReference type="GO" id="GO:0001530">
    <property type="term" value="F:lipopolysaccharide binding"/>
    <property type="evidence" value="ECO:0007669"/>
    <property type="project" value="TreeGrafter"/>
</dbReference>
<comment type="similarity">
    <text evidence="6">Belongs to the LptE lipoprotein family.</text>
</comment>
<comment type="function">
    <text evidence="6">Together with LptD, is involved in the assembly of lipopolysaccharide (LPS) at the surface of the outer membrane. Required for the proper assembly of LptD. Binds LPS and may serve as the LPS recognition site at the outer membrane.</text>
</comment>